<evidence type="ECO:0000313" key="4">
    <source>
        <dbReference type="Proteomes" id="UP000244189"/>
    </source>
</evidence>
<evidence type="ECO:0000259" key="2">
    <source>
        <dbReference type="Pfam" id="PF07007"/>
    </source>
</evidence>
<dbReference type="InterPro" id="IPR009739">
    <property type="entry name" value="LprI-like_N"/>
</dbReference>
<dbReference type="AlphaFoldDB" id="A0A2T5GGV3"/>
<gene>
    <name evidence="3" type="ORF">C8J26_3861</name>
</gene>
<name>A0A2T5GGV3_9SPHN</name>
<reference evidence="3 4" key="1">
    <citation type="submission" date="2018-04" db="EMBL/GenBank/DDBJ databases">
        <title>Genomic Encyclopedia of Type Strains, Phase III (KMG-III): the genomes of soil and plant-associated and newly described type strains.</title>
        <authorList>
            <person name="Whitman W."/>
        </authorList>
    </citation>
    <scope>NUCLEOTIDE SEQUENCE [LARGE SCALE GENOMIC DNA]</scope>
    <source>
        <strain evidence="3 4">MA101b</strain>
    </source>
</reference>
<sequence>MKATVHRVVHWAARAGFCLLATSAMAQSGPIQADHNPNLQRHWNQKFDVTLPKGVASDDLKGRCWSQPALESYVLNGRFWIEDIYGLPYGYVDSHCLREQLSKMNSSLNASYKLLLRSLAANRRQTIIASERRWVVERNRECNVADGVSYVMLGSFVCLMNMTNDRLNWITLRQRSLVARWLRTNVYVV</sequence>
<keyword evidence="1" id="KW-0732">Signal</keyword>
<keyword evidence="4" id="KW-1185">Reference proteome</keyword>
<dbReference type="RefSeq" id="WP_107959853.1">
    <property type="nucleotide sequence ID" value="NZ_JASPFP010000001.1"/>
</dbReference>
<organism evidence="3 4">
    <name type="scientific">Sphingomonas aurantiaca</name>
    <dbReference type="NCBI Taxonomy" id="185949"/>
    <lineage>
        <taxon>Bacteria</taxon>
        <taxon>Pseudomonadati</taxon>
        <taxon>Pseudomonadota</taxon>
        <taxon>Alphaproteobacteria</taxon>
        <taxon>Sphingomonadales</taxon>
        <taxon>Sphingomonadaceae</taxon>
        <taxon>Sphingomonas</taxon>
    </lineage>
</organism>
<feature type="signal peptide" evidence="1">
    <location>
        <begin position="1"/>
        <end position="26"/>
    </location>
</feature>
<protein>
    <submittedName>
        <fullName evidence="3">Uncharacterized protein DUF1311</fullName>
    </submittedName>
</protein>
<accession>A0A2T5GGV3</accession>
<evidence type="ECO:0000313" key="3">
    <source>
        <dbReference type="EMBL" id="PTQ58556.1"/>
    </source>
</evidence>
<comment type="caution">
    <text evidence="3">The sequence shown here is derived from an EMBL/GenBank/DDBJ whole genome shotgun (WGS) entry which is preliminary data.</text>
</comment>
<dbReference type="Pfam" id="PF07007">
    <property type="entry name" value="LprI"/>
    <property type="match status" value="1"/>
</dbReference>
<dbReference type="Gene3D" id="1.20.1270.180">
    <property type="match status" value="1"/>
</dbReference>
<feature type="domain" description="Lysozyme inhibitor LprI-like N-terminal" evidence="2">
    <location>
        <begin position="95"/>
        <end position="168"/>
    </location>
</feature>
<feature type="chain" id="PRO_5015425921" evidence="1">
    <location>
        <begin position="27"/>
        <end position="189"/>
    </location>
</feature>
<evidence type="ECO:0000256" key="1">
    <source>
        <dbReference type="SAM" id="SignalP"/>
    </source>
</evidence>
<proteinExistence type="predicted"/>
<dbReference type="Proteomes" id="UP000244189">
    <property type="component" value="Unassembled WGS sequence"/>
</dbReference>
<dbReference type="EMBL" id="QAOG01000008">
    <property type="protein sequence ID" value="PTQ58556.1"/>
    <property type="molecule type" value="Genomic_DNA"/>
</dbReference>